<proteinExistence type="predicted"/>
<dbReference type="GO" id="GO:0016020">
    <property type="term" value="C:membrane"/>
    <property type="evidence" value="ECO:0007669"/>
    <property type="project" value="UniProtKB-SubCell"/>
</dbReference>
<name>A0A9Q4L4B6_9EURY</name>
<keyword evidence="3 5" id="KW-1133">Transmembrane helix</keyword>
<feature type="transmembrane region" description="Helical" evidence="5">
    <location>
        <begin position="216"/>
        <end position="235"/>
    </location>
</feature>
<reference evidence="6" key="1">
    <citation type="submission" date="2022-06" db="EMBL/GenBank/DDBJ databases">
        <title>Natrinema sp. a new haloarchaeum isolate from saline soil.</title>
        <authorList>
            <person name="Strakova D."/>
            <person name="Galisteo C."/>
            <person name="Sanchez-Porro C."/>
            <person name="Ventosa A."/>
        </authorList>
    </citation>
    <scope>NUCLEOTIDE SEQUENCE</scope>
    <source>
        <strain evidence="6">S1CR25-10</strain>
    </source>
</reference>
<dbReference type="AlphaFoldDB" id="A0A9Q4L4B6"/>
<dbReference type="SUPFAM" id="SSF51306">
    <property type="entry name" value="LexA/Signal peptidase"/>
    <property type="match status" value="1"/>
</dbReference>
<keyword evidence="6" id="KW-0378">Hydrolase</keyword>
<keyword evidence="4 5" id="KW-0472">Membrane</keyword>
<gene>
    <name evidence="6" type="ORF">NDI89_08795</name>
</gene>
<dbReference type="Proteomes" id="UP001154061">
    <property type="component" value="Unassembled WGS sequence"/>
</dbReference>
<sequence length="387" mass="40447">MARIRTDGGTGLRRAAAIGIVALVGLLAVGHVLGVPIGLGYVETGSMEPTIDAGDGFVAVPSAVAGPVENGDVVVYDAQEIEDGGLTTHRVVEETDHGYVTRGDANPFTDQDSGEPHVTDGQIVATALQVNGEVVTIPHLGTVAMTVQGGLESAQWWLASTLGIRALAGSQGLSYLLLGFGLLVTGLSVVLDGRGTPDRGRSRSHARKDAFDARRLVGGMAVLLFAVTLVTMVAMSGSVEIGLVSAEFDSERPDVVPVGETKTHSAELRNGGVLPVVSITEPASDGIDVDDDPRVLTRGEHVDATVSLTAPPETGYYLRSYTDRRYFAVLPPPMIARLHAVHPWVAMTTVATVATGLFVLPFALLAGTGTIRTRSRQRSSSTGGLLR</sequence>
<dbReference type="RefSeq" id="WP_277521165.1">
    <property type="nucleotide sequence ID" value="NZ_JAMQOT010000002.1"/>
</dbReference>
<evidence type="ECO:0000313" key="6">
    <source>
        <dbReference type="EMBL" id="MDF9745685.1"/>
    </source>
</evidence>
<evidence type="ECO:0000256" key="2">
    <source>
        <dbReference type="ARBA" id="ARBA00022692"/>
    </source>
</evidence>
<evidence type="ECO:0000256" key="1">
    <source>
        <dbReference type="ARBA" id="ARBA00004370"/>
    </source>
</evidence>
<dbReference type="InterPro" id="IPR001733">
    <property type="entry name" value="Peptidase_S26B"/>
</dbReference>
<evidence type="ECO:0000313" key="7">
    <source>
        <dbReference type="Proteomes" id="UP001154061"/>
    </source>
</evidence>
<evidence type="ECO:0000256" key="5">
    <source>
        <dbReference type="SAM" id="Phobius"/>
    </source>
</evidence>
<keyword evidence="2 5" id="KW-0812">Transmembrane</keyword>
<dbReference type="GO" id="GO:0009003">
    <property type="term" value="F:signal peptidase activity"/>
    <property type="evidence" value="ECO:0007669"/>
    <property type="project" value="UniProtKB-EC"/>
</dbReference>
<feature type="transmembrane region" description="Helical" evidence="5">
    <location>
        <begin position="12"/>
        <end position="39"/>
    </location>
</feature>
<comment type="subcellular location">
    <subcellularLocation>
        <location evidence="1">Membrane</location>
    </subcellularLocation>
</comment>
<keyword evidence="7" id="KW-1185">Reference proteome</keyword>
<comment type="caution">
    <text evidence="6">The sequence shown here is derived from an EMBL/GenBank/DDBJ whole genome shotgun (WGS) entry which is preliminary data.</text>
</comment>
<accession>A0A9Q4L4B6</accession>
<dbReference type="InterPro" id="IPR036286">
    <property type="entry name" value="LexA/Signal_pep-like_sf"/>
</dbReference>
<organism evidence="6 7">
    <name type="scientific">Natrinema salsiterrestre</name>
    <dbReference type="NCBI Taxonomy" id="2950540"/>
    <lineage>
        <taxon>Archaea</taxon>
        <taxon>Methanobacteriati</taxon>
        <taxon>Methanobacteriota</taxon>
        <taxon>Stenosarchaea group</taxon>
        <taxon>Halobacteria</taxon>
        <taxon>Halobacteriales</taxon>
        <taxon>Natrialbaceae</taxon>
        <taxon>Natrinema</taxon>
    </lineage>
</organism>
<dbReference type="NCBIfam" id="TIGR02228">
    <property type="entry name" value="sigpep_I_arch"/>
    <property type="match status" value="1"/>
</dbReference>
<dbReference type="GO" id="GO:0004252">
    <property type="term" value="F:serine-type endopeptidase activity"/>
    <property type="evidence" value="ECO:0007669"/>
    <property type="project" value="InterPro"/>
</dbReference>
<evidence type="ECO:0000256" key="3">
    <source>
        <dbReference type="ARBA" id="ARBA00022989"/>
    </source>
</evidence>
<evidence type="ECO:0000256" key="4">
    <source>
        <dbReference type="ARBA" id="ARBA00023136"/>
    </source>
</evidence>
<dbReference type="CDD" id="cd06530">
    <property type="entry name" value="S26_SPase_I"/>
    <property type="match status" value="1"/>
</dbReference>
<dbReference type="InterPro" id="IPR019533">
    <property type="entry name" value="Peptidase_S26"/>
</dbReference>
<feature type="transmembrane region" description="Helical" evidence="5">
    <location>
        <begin position="175"/>
        <end position="195"/>
    </location>
</feature>
<dbReference type="EMBL" id="JAMQOT010000002">
    <property type="protein sequence ID" value="MDF9745685.1"/>
    <property type="molecule type" value="Genomic_DNA"/>
</dbReference>
<dbReference type="EC" id="3.4.21.89" evidence="6"/>
<protein>
    <submittedName>
        <fullName evidence="6">Signal peptidase I</fullName>
        <ecNumber evidence="6">3.4.21.89</ecNumber>
    </submittedName>
</protein>
<dbReference type="GO" id="GO:0006465">
    <property type="term" value="P:signal peptide processing"/>
    <property type="evidence" value="ECO:0007669"/>
    <property type="project" value="InterPro"/>
</dbReference>
<feature type="transmembrane region" description="Helical" evidence="5">
    <location>
        <begin position="344"/>
        <end position="366"/>
    </location>
</feature>